<dbReference type="InterPro" id="IPR027417">
    <property type="entry name" value="P-loop_NTPase"/>
</dbReference>
<proteinExistence type="predicted"/>
<dbReference type="RefSeq" id="WP_344441519.1">
    <property type="nucleotide sequence ID" value="NZ_BAAALF010000034.1"/>
</dbReference>
<protein>
    <recommendedName>
        <fullName evidence="2">HTH arsR-type domain-containing protein</fullName>
    </recommendedName>
</protein>
<comment type="caution">
    <text evidence="3">The sequence shown here is derived from an EMBL/GenBank/DDBJ whole genome shotgun (WGS) entry which is preliminary data.</text>
</comment>
<dbReference type="InterPro" id="IPR036390">
    <property type="entry name" value="WH_DNA-bd_sf"/>
</dbReference>
<feature type="domain" description="HTH arsR-type" evidence="2">
    <location>
        <begin position="652"/>
        <end position="689"/>
    </location>
</feature>
<organism evidence="3 4">
    <name type="scientific">Kitasatospora nipponensis</name>
    <dbReference type="NCBI Taxonomy" id="258049"/>
    <lineage>
        <taxon>Bacteria</taxon>
        <taxon>Bacillati</taxon>
        <taxon>Actinomycetota</taxon>
        <taxon>Actinomycetes</taxon>
        <taxon>Kitasatosporales</taxon>
        <taxon>Streptomycetaceae</taxon>
        <taxon>Kitasatospora</taxon>
    </lineage>
</organism>
<feature type="compositionally biased region" description="Basic and acidic residues" evidence="1">
    <location>
        <begin position="689"/>
        <end position="701"/>
    </location>
</feature>
<accession>A0ABN1W3K9</accession>
<dbReference type="EMBL" id="BAAALF010000034">
    <property type="protein sequence ID" value="GAA1233983.1"/>
    <property type="molecule type" value="Genomic_DNA"/>
</dbReference>
<feature type="region of interest" description="Disordered" evidence="1">
    <location>
        <begin position="687"/>
        <end position="712"/>
    </location>
</feature>
<reference evidence="3 4" key="1">
    <citation type="journal article" date="2019" name="Int. J. Syst. Evol. Microbiol.">
        <title>The Global Catalogue of Microorganisms (GCM) 10K type strain sequencing project: providing services to taxonomists for standard genome sequencing and annotation.</title>
        <authorList>
            <consortium name="The Broad Institute Genomics Platform"/>
            <consortium name="The Broad Institute Genome Sequencing Center for Infectious Disease"/>
            <person name="Wu L."/>
            <person name="Ma J."/>
        </authorList>
    </citation>
    <scope>NUCLEOTIDE SEQUENCE [LARGE SCALE GENOMIC DNA]</scope>
    <source>
        <strain evidence="3 4">JCM 13004</strain>
    </source>
</reference>
<evidence type="ECO:0000313" key="3">
    <source>
        <dbReference type="EMBL" id="GAA1233983.1"/>
    </source>
</evidence>
<dbReference type="SUPFAM" id="SSF46785">
    <property type="entry name" value="Winged helix' DNA-binding domain"/>
    <property type="match status" value="1"/>
</dbReference>
<dbReference type="Gene3D" id="3.40.50.300">
    <property type="entry name" value="P-loop containing nucleotide triphosphate hydrolases"/>
    <property type="match status" value="1"/>
</dbReference>
<evidence type="ECO:0000259" key="2">
    <source>
        <dbReference type="Pfam" id="PF01022"/>
    </source>
</evidence>
<evidence type="ECO:0000256" key="1">
    <source>
        <dbReference type="SAM" id="MobiDB-lite"/>
    </source>
</evidence>
<dbReference type="CDD" id="cd00090">
    <property type="entry name" value="HTH_ARSR"/>
    <property type="match status" value="1"/>
</dbReference>
<keyword evidence="4" id="KW-1185">Reference proteome</keyword>
<sequence length="712" mass="75421">MSKTAAAPPGADTTTAPVGGPLSVRLARGAYRKAWRHRRHLAPLYSAAALAAYGQALVLAPHGGYGALAADLALPAGVAGLRAWRRKKPYTAKVARFLHTHRALPTPPDRPMRRGELLRTSAATAAAGTLLTAMPFLHTGPFQAPIAGWLWFAWLPVTAAPWWWRRRIRAAQEPAEADVTLQAARWAAKVGSSRGALPGSVLANVRELDVQGAWAADIILDAERHTTGDARMMSGRIAGALGVPVASVAVDAPADGTNDKATLLVYETNPLIEVPHCPVETALDTTTGIAALGPHIDGSPALYQMWRPGWGAVHDHISGATGSGKSGVVTSLFAIERWAKGLICSWGGDPQFGKSFGYWCDYLDYFAPGVDECFAMLLAADAELDRRSKASAFATWTDADGDLMYGETDFVPTVEEPLLVITIDEWQDVWGAYPEAIDLAVRLAILGRKCGIKLRLITHLPTLDSVGSPKLRQPLTSGNIIALRTTERSAGHVINLPADPNDLPTTWPGLPGSTTTGIGFIKSVEARAAVFRGWRPEKKETATRWAKGGQPGTLGEESREVCGTAYTQWRERLAARRRGEQPEVPGVDTPFDGEGEKAGAAPAVQQAGTTGGKAGKVAMAKPADRIPAQASSASAAEFANLVSANNAPARGEKKRAILAYLEERGECTSGVIAAHLGVSPSTVSQTLRKAADRGEARDLGHGKWGSAQLAAA</sequence>
<name>A0ABN1W3K9_9ACTN</name>
<gene>
    <name evidence="3" type="ORF">GCM10009665_25330</name>
</gene>
<evidence type="ECO:0000313" key="4">
    <source>
        <dbReference type="Proteomes" id="UP001500037"/>
    </source>
</evidence>
<dbReference type="InterPro" id="IPR036388">
    <property type="entry name" value="WH-like_DNA-bd_sf"/>
</dbReference>
<dbReference type="Pfam" id="PF01022">
    <property type="entry name" value="HTH_5"/>
    <property type="match status" value="1"/>
</dbReference>
<dbReference type="InterPro" id="IPR011991">
    <property type="entry name" value="ArsR-like_HTH"/>
</dbReference>
<dbReference type="Gene3D" id="1.10.10.10">
    <property type="entry name" value="Winged helix-like DNA-binding domain superfamily/Winged helix DNA-binding domain"/>
    <property type="match status" value="1"/>
</dbReference>
<dbReference type="Proteomes" id="UP001500037">
    <property type="component" value="Unassembled WGS sequence"/>
</dbReference>
<dbReference type="InterPro" id="IPR001845">
    <property type="entry name" value="HTH_ArsR_DNA-bd_dom"/>
</dbReference>